<evidence type="ECO:0000256" key="1">
    <source>
        <dbReference type="SAM" id="MobiDB-lite"/>
    </source>
</evidence>
<organism evidence="3 4">
    <name type="scientific">Nocardia iowensis</name>
    <dbReference type="NCBI Taxonomy" id="204891"/>
    <lineage>
        <taxon>Bacteria</taxon>
        <taxon>Bacillati</taxon>
        <taxon>Actinomycetota</taxon>
        <taxon>Actinomycetes</taxon>
        <taxon>Mycobacteriales</taxon>
        <taxon>Nocardiaceae</taxon>
        <taxon>Nocardia</taxon>
    </lineage>
</organism>
<proteinExistence type="predicted"/>
<feature type="region of interest" description="Disordered" evidence="1">
    <location>
        <begin position="195"/>
        <end position="250"/>
    </location>
</feature>
<dbReference type="EMBL" id="CP078145">
    <property type="protein sequence ID" value="QXN90483.1"/>
    <property type="molecule type" value="Genomic_DNA"/>
</dbReference>
<feature type="compositionally biased region" description="Basic and acidic residues" evidence="1">
    <location>
        <begin position="199"/>
        <end position="214"/>
    </location>
</feature>
<gene>
    <name evidence="3" type="ORF">KV110_34635</name>
</gene>
<sequence>MAQQARPAVTPLAIAVLALLEERPMHPYEMFQLLIARREDLLVKVRPGSLYHTVTRLAEQDFVRSEGVDREGNRPERTTYRITERGRAALRARITEILRYPAPEYPVFPIALGEAHNLPKDDVLALLRERVGHLAAELAEVDSMIDWARGRGVPRRYTIVLPYQRARLGAEIAWIQSFLAELDSGTLEWDDFDPATGERTVESHCDRPNADHAEPPSPGAGLPPPSADVAAPSVVLPPSSVSAEIGTPNP</sequence>
<evidence type="ECO:0000313" key="4">
    <source>
        <dbReference type="Proteomes" id="UP000694257"/>
    </source>
</evidence>
<feature type="compositionally biased region" description="Low complexity" evidence="1">
    <location>
        <begin position="227"/>
        <end position="243"/>
    </location>
</feature>
<feature type="compositionally biased region" description="Pro residues" evidence="1">
    <location>
        <begin position="215"/>
        <end position="226"/>
    </location>
</feature>
<evidence type="ECO:0000313" key="3">
    <source>
        <dbReference type="EMBL" id="QXN90483.1"/>
    </source>
</evidence>
<dbReference type="Proteomes" id="UP000694257">
    <property type="component" value="Chromosome"/>
</dbReference>
<evidence type="ECO:0000259" key="2">
    <source>
        <dbReference type="Pfam" id="PF03551"/>
    </source>
</evidence>
<dbReference type="Pfam" id="PF03551">
    <property type="entry name" value="PadR"/>
    <property type="match status" value="1"/>
</dbReference>
<accession>A0ABX8RLJ0</accession>
<keyword evidence="4" id="KW-1185">Reference proteome</keyword>
<reference evidence="3 4" key="1">
    <citation type="submission" date="2021-07" db="EMBL/GenBank/DDBJ databases">
        <title>Whole Genome Sequence of Nocardia Iowensis.</title>
        <authorList>
            <person name="Lamm A."/>
            <person name="Collins-Fairclough A.M."/>
            <person name="Bunk B."/>
            <person name="Sproer C."/>
        </authorList>
    </citation>
    <scope>NUCLEOTIDE SEQUENCE [LARGE SCALE GENOMIC DNA]</scope>
    <source>
        <strain evidence="3 4">NRRL 5646</strain>
    </source>
</reference>
<dbReference type="RefSeq" id="WP_218471354.1">
    <property type="nucleotide sequence ID" value="NZ_BAABJN010000006.1"/>
</dbReference>
<dbReference type="InterPro" id="IPR005149">
    <property type="entry name" value="Tscrpt_reg_PadR_N"/>
</dbReference>
<name>A0ABX8RLJ0_NOCIO</name>
<dbReference type="PANTHER" id="PTHR33169:SF14">
    <property type="entry name" value="TRANSCRIPTIONAL REGULATOR RV3488"/>
    <property type="match status" value="1"/>
</dbReference>
<dbReference type="PANTHER" id="PTHR33169">
    <property type="entry name" value="PADR-FAMILY TRANSCRIPTIONAL REGULATOR"/>
    <property type="match status" value="1"/>
</dbReference>
<feature type="domain" description="Transcription regulator PadR N-terminal" evidence="2">
    <location>
        <begin position="16"/>
        <end position="91"/>
    </location>
</feature>
<protein>
    <submittedName>
        <fullName evidence="3">PadR family transcriptional regulator</fullName>
    </submittedName>
</protein>
<dbReference type="InterPro" id="IPR052509">
    <property type="entry name" value="Metal_resp_DNA-bind_regulator"/>
</dbReference>